<feature type="binding site" evidence="1">
    <location>
        <position position="254"/>
    </location>
    <ligand>
        <name>[2Fe-2S] cluster</name>
        <dbReference type="ChEBI" id="CHEBI:190135"/>
    </ligand>
</feature>
<evidence type="ECO:0000259" key="2">
    <source>
        <dbReference type="PROSITE" id="PS51384"/>
    </source>
</evidence>
<dbReference type="GO" id="GO:0006221">
    <property type="term" value="P:pyrimidine nucleotide biosynthetic process"/>
    <property type="evidence" value="ECO:0007669"/>
    <property type="project" value="InterPro"/>
</dbReference>
<comment type="caution">
    <text evidence="3">The sequence shown here is derived from an EMBL/GenBank/DDBJ whole genome shotgun (WGS) entry which is preliminary data.</text>
</comment>
<dbReference type="InterPro" id="IPR019480">
    <property type="entry name" value="Dihydroorotate_DH_Fe-S-bd"/>
</dbReference>
<dbReference type="PANTHER" id="PTHR43513:SF1">
    <property type="entry name" value="ANAEROBIC SULFITE REDUCTASE SUBUNIT B"/>
    <property type="match status" value="1"/>
</dbReference>
<dbReference type="InterPro" id="IPR017927">
    <property type="entry name" value="FAD-bd_FR_type"/>
</dbReference>
<reference evidence="3" key="1">
    <citation type="submission" date="2020-07" db="EMBL/GenBank/DDBJ databases">
        <title>Huge and variable diversity of episymbiotic CPR bacteria and DPANN archaea in groundwater ecosystems.</title>
        <authorList>
            <person name="He C.Y."/>
            <person name="Keren R."/>
            <person name="Whittaker M."/>
            <person name="Farag I.F."/>
            <person name="Doudna J."/>
            <person name="Cate J.H.D."/>
            <person name="Banfield J.F."/>
        </authorList>
    </citation>
    <scope>NUCLEOTIDE SEQUENCE</scope>
    <source>
        <strain evidence="3">NC_groundwater_1860_Pr3_B-0.1um_51_7</strain>
    </source>
</reference>
<keyword evidence="1" id="KW-0411">Iron-sulfur</keyword>
<evidence type="ECO:0000313" key="4">
    <source>
        <dbReference type="Proteomes" id="UP000808761"/>
    </source>
</evidence>
<dbReference type="PRINTS" id="PR00410">
    <property type="entry name" value="PHEHYDRXLASE"/>
</dbReference>
<dbReference type="PROSITE" id="PS51384">
    <property type="entry name" value="FAD_FR"/>
    <property type="match status" value="1"/>
</dbReference>
<dbReference type="Gene3D" id="3.40.50.80">
    <property type="entry name" value="Nucleotide-binding domain of ferredoxin-NADP reductase (FNR) module"/>
    <property type="match status" value="1"/>
</dbReference>
<dbReference type="PRINTS" id="PR00371">
    <property type="entry name" value="FPNCR"/>
</dbReference>
<dbReference type="GO" id="GO:0051537">
    <property type="term" value="F:2 iron, 2 sulfur cluster binding"/>
    <property type="evidence" value="ECO:0007669"/>
    <property type="project" value="UniProtKB-KW"/>
</dbReference>
<dbReference type="Pfam" id="PF00175">
    <property type="entry name" value="NAD_binding_1"/>
    <property type="match status" value="1"/>
</dbReference>
<dbReference type="InterPro" id="IPR012165">
    <property type="entry name" value="Cyt_c3_hydrogenase_gsu"/>
</dbReference>
<dbReference type="SUPFAM" id="SSF52343">
    <property type="entry name" value="Ferredoxin reductase-like, C-terminal NADP-linked domain"/>
    <property type="match status" value="1"/>
</dbReference>
<sequence length="272" mass="30010">MRNLYLPKIAVIDEVSQETPDVKLFTIKYKELKDDLGYKAGQFFMVSVFGFGEAPISVTSTPTCGGYVELAVKCTGSLTSELHKMKRGEEIGLRGPYGNGFPVDSLKGFDLLFVGGGIGLAPLRSLINLAIEKNNHFGKITILYGARTYDDMVFKSELSKEWREKAEVLTTVDMGENLCDGNVGLVTALLPKIKVDVRKTKAIVCGPPVMIPFVLKDLTALGFDDTHIISTLERHMKCGVCKCNHCNIGSKYVCLDGPVFTYAEMKLMTREF</sequence>
<dbReference type="InterPro" id="IPR001709">
    <property type="entry name" value="Flavoprot_Pyr_Nucl_cyt_Rdtase"/>
</dbReference>
<keyword evidence="1" id="KW-0001">2Fe-2S</keyword>
<dbReference type="InterPro" id="IPR008333">
    <property type="entry name" value="Cbr1-like_FAD-bd_dom"/>
</dbReference>
<feature type="binding site" evidence="1">
    <location>
        <position position="246"/>
    </location>
    <ligand>
        <name>[2Fe-2S] cluster</name>
        <dbReference type="ChEBI" id="CHEBI:190135"/>
    </ligand>
</feature>
<evidence type="ECO:0000256" key="1">
    <source>
        <dbReference type="PIRSR" id="PIRSR006816-2"/>
    </source>
</evidence>
<dbReference type="InterPro" id="IPR050353">
    <property type="entry name" value="PyrK_electron_transfer"/>
</dbReference>
<dbReference type="GO" id="GO:0050660">
    <property type="term" value="F:flavin adenine dinucleotide binding"/>
    <property type="evidence" value="ECO:0007669"/>
    <property type="project" value="InterPro"/>
</dbReference>
<organism evidence="3 4">
    <name type="scientific">Candidatus Saganbacteria bacterium</name>
    <dbReference type="NCBI Taxonomy" id="2575572"/>
    <lineage>
        <taxon>Bacteria</taxon>
        <taxon>Bacillati</taxon>
        <taxon>Saganbacteria</taxon>
    </lineage>
</organism>
<accession>A0A9D6UMM8</accession>
<dbReference type="SUPFAM" id="SSF63380">
    <property type="entry name" value="Riboflavin synthase domain-like"/>
    <property type="match status" value="1"/>
</dbReference>
<dbReference type="InterPro" id="IPR039261">
    <property type="entry name" value="FNR_nucleotide-bd"/>
</dbReference>
<name>A0A9D6UMM8_UNCSA</name>
<protein>
    <submittedName>
        <fullName evidence="3">FAD/NAD(P)-binding protein</fullName>
    </submittedName>
</protein>
<dbReference type="CDD" id="cd06221">
    <property type="entry name" value="sulfite_reductase_like"/>
    <property type="match status" value="1"/>
</dbReference>
<comment type="cofactor">
    <cofactor evidence="1">
        <name>[2Fe-2S] cluster</name>
        <dbReference type="ChEBI" id="CHEBI:190135"/>
    </cofactor>
    <text evidence="1">Binds 1 [2Fe-2S] cluster per subunit.</text>
</comment>
<dbReference type="GO" id="GO:0046872">
    <property type="term" value="F:metal ion binding"/>
    <property type="evidence" value="ECO:0007669"/>
    <property type="project" value="UniProtKB-KW"/>
</dbReference>
<dbReference type="Proteomes" id="UP000808761">
    <property type="component" value="Unassembled WGS sequence"/>
</dbReference>
<feature type="binding site" evidence="1">
    <location>
        <position position="243"/>
    </location>
    <ligand>
        <name>[2Fe-2S] cluster</name>
        <dbReference type="ChEBI" id="CHEBI:190135"/>
    </ligand>
</feature>
<dbReference type="Pfam" id="PF10418">
    <property type="entry name" value="DHODB_Fe-S_bind"/>
    <property type="match status" value="1"/>
</dbReference>
<feature type="domain" description="FAD-binding FR-type" evidence="2">
    <location>
        <begin position="5"/>
        <end position="103"/>
    </location>
</feature>
<dbReference type="InterPro" id="IPR017938">
    <property type="entry name" value="Riboflavin_synthase-like_b-brl"/>
</dbReference>
<evidence type="ECO:0000313" key="3">
    <source>
        <dbReference type="EMBL" id="MBI5078420.1"/>
    </source>
</evidence>
<dbReference type="Pfam" id="PF00970">
    <property type="entry name" value="FAD_binding_6"/>
    <property type="match status" value="1"/>
</dbReference>
<dbReference type="PANTHER" id="PTHR43513">
    <property type="entry name" value="DIHYDROOROTATE DEHYDROGENASE B (NAD(+)), ELECTRON TRANSFER SUBUNIT"/>
    <property type="match status" value="1"/>
</dbReference>
<keyword evidence="1" id="KW-0479">Metal-binding</keyword>
<dbReference type="PIRSF" id="PIRSF006816">
    <property type="entry name" value="Cyc3_hyd_g"/>
    <property type="match status" value="1"/>
</dbReference>
<dbReference type="Gene3D" id="2.40.30.10">
    <property type="entry name" value="Translation factors"/>
    <property type="match status" value="1"/>
</dbReference>
<keyword evidence="1" id="KW-0408">Iron</keyword>
<dbReference type="EMBL" id="JACRKR010000008">
    <property type="protein sequence ID" value="MBI5078420.1"/>
    <property type="molecule type" value="Genomic_DNA"/>
</dbReference>
<gene>
    <name evidence="3" type="ORF">HZB08_00150</name>
</gene>
<dbReference type="AlphaFoldDB" id="A0A9D6UMM8"/>
<dbReference type="GO" id="GO:0016491">
    <property type="term" value="F:oxidoreductase activity"/>
    <property type="evidence" value="ECO:0007669"/>
    <property type="project" value="InterPro"/>
</dbReference>
<proteinExistence type="predicted"/>
<feature type="binding site" evidence="1">
    <location>
        <position position="238"/>
    </location>
    <ligand>
        <name>[2Fe-2S] cluster</name>
        <dbReference type="ChEBI" id="CHEBI:190135"/>
    </ligand>
</feature>
<dbReference type="InterPro" id="IPR001433">
    <property type="entry name" value="OxRdtase_FAD/NAD-bd"/>
</dbReference>